<dbReference type="PANTHER" id="PTHR24220:SF688">
    <property type="entry name" value="ABC TRANSPORTER H FAMILY MEMBER 2"/>
    <property type="match status" value="1"/>
</dbReference>
<dbReference type="InterPro" id="IPR015854">
    <property type="entry name" value="ABC_transpr_LolD-like"/>
</dbReference>
<dbReference type="PANTHER" id="PTHR24220">
    <property type="entry name" value="IMPORT ATP-BINDING PROTEIN"/>
    <property type="match status" value="1"/>
</dbReference>
<reference evidence="2 3" key="2">
    <citation type="submission" date="2019-09" db="EMBL/GenBank/DDBJ databases">
        <title>Complete Genome Sequence and Methylome Analysis of free living Spirochaetas.</title>
        <authorList>
            <person name="Leshcheva N."/>
            <person name="Mikheeva N."/>
        </authorList>
    </citation>
    <scope>NUCLEOTIDE SEQUENCE [LARGE SCALE GENOMIC DNA]</scope>
    <source>
        <strain evidence="2 3">P</strain>
    </source>
</reference>
<dbReference type="InterPro" id="IPR003439">
    <property type="entry name" value="ABC_transporter-like_ATP-bd"/>
</dbReference>
<dbReference type="SUPFAM" id="SSF52540">
    <property type="entry name" value="P-loop containing nucleoside triphosphate hydrolases"/>
    <property type="match status" value="1"/>
</dbReference>
<sequence length="132" mass="14469">MPVLSVKNIHKTYIDQIGSSTVVLNGVNLDLFSGDFTALMGSSGCGKTTLLKILGTLDKPTLGNVFFSSKDLTTMTKEEQSLLRLNKIGIVFQNSNLLDSLTIEENIVLPMILKGINKKIIKNKLNEMLVDL</sequence>
<dbReference type="Pfam" id="PF00005">
    <property type="entry name" value="ABC_tran"/>
    <property type="match status" value="1"/>
</dbReference>
<proteinExistence type="predicted"/>
<dbReference type="GO" id="GO:0016887">
    <property type="term" value="F:ATP hydrolysis activity"/>
    <property type="evidence" value="ECO:0007669"/>
    <property type="project" value="InterPro"/>
</dbReference>
<keyword evidence="2" id="KW-0067">ATP-binding</keyword>
<dbReference type="KEGG" id="sper:EW093_05305"/>
<organism evidence="2 3">
    <name type="scientific">Thiospirochaeta perfilievii</name>
    <dbReference type="NCBI Taxonomy" id="252967"/>
    <lineage>
        <taxon>Bacteria</taxon>
        <taxon>Pseudomonadati</taxon>
        <taxon>Spirochaetota</taxon>
        <taxon>Spirochaetia</taxon>
        <taxon>Spirochaetales</taxon>
        <taxon>Spirochaetaceae</taxon>
        <taxon>Thiospirochaeta</taxon>
    </lineage>
</organism>
<keyword evidence="3" id="KW-1185">Reference proteome</keyword>
<gene>
    <name evidence="2" type="ORF">EW093_05305</name>
</gene>
<accession>A0A5C1QD59</accession>
<evidence type="ECO:0000259" key="1">
    <source>
        <dbReference type="Pfam" id="PF00005"/>
    </source>
</evidence>
<keyword evidence="2" id="KW-0547">Nucleotide-binding</keyword>
<dbReference type="GO" id="GO:0005886">
    <property type="term" value="C:plasma membrane"/>
    <property type="evidence" value="ECO:0007669"/>
    <property type="project" value="TreeGrafter"/>
</dbReference>
<reference evidence="2 3" key="1">
    <citation type="submission" date="2019-02" db="EMBL/GenBank/DDBJ databases">
        <authorList>
            <person name="Fomenkov A."/>
            <person name="Dubinina G."/>
            <person name="Grabovich M."/>
            <person name="Vincze T."/>
            <person name="Roberts R.J."/>
        </authorList>
    </citation>
    <scope>NUCLEOTIDE SEQUENCE [LARGE SCALE GENOMIC DNA]</scope>
    <source>
        <strain evidence="2 3">P</strain>
    </source>
</reference>
<protein>
    <submittedName>
        <fullName evidence="2">ATP-binding cassette domain-containing protein</fullName>
    </submittedName>
</protein>
<dbReference type="Proteomes" id="UP000323824">
    <property type="component" value="Chromosome"/>
</dbReference>
<feature type="domain" description="ABC transporter" evidence="1">
    <location>
        <begin position="24"/>
        <end position="120"/>
    </location>
</feature>
<dbReference type="RefSeq" id="WP_149567396.1">
    <property type="nucleotide sequence ID" value="NZ_CP035807.1"/>
</dbReference>
<dbReference type="AlphaFoldDB" id="A0A5C1QD59"/>
<dbReference type="Gene3D" id="3.40.50.300">
    <property type="entry name" value="P-loop containing nucleotide triphosphate hydrolases"/>
    <property type="match status" value="1"/>
</dbReference>
<evidence type="ECO:0000313" key="2">
    <source>
        <dbReference type="EMBL" id="QEN04142.1"/>
    </source>
</evidence>
<dbReference type="GO" id="GO:0005524">
    <property type="term" value="F:ATP binding"/>
    <property type="evidence" value="ECO:0007669"/>
    <property type="project" value="UniProtKB-KW"/>
</dbReference>
<dbReference type="EMBL" id="CP035807">
    <property type="protein sequence ID" value="QEN04142.1"/>
    <property type="molecule type" value="Genomic_DNA"/>
</dbReference>
<dbReference type="GO" id="GO:0022857">
    <property type="term" value="F:transmembrane transporter activity"/>
    <property type="evidence" value="ECO:0007669"/>
    <property type="project" value="TreeGrafter"/>
</dbReference>
<evidence type="ECO:0000313" key="3">
    <source>
        <dbReference type="Proteomes" id="UP000323824"/>
    </source>
</evidence>
<dbReference type="OrthoDB" id="273392at2"/>
<name>A0A5C1QD59_9SPIO</name>
<dbReference type="InterPro" id="IPR027417">
    <property type="entry name" value="P-loop_NTPase"/>
</dbReference>